<feature type="compositionally biased region" description="Basic residues" evidence="1">
    <location>
        <begin position="24"/>
        <end position="40"/>
    </location>
</feature>
<comment type="caution">
    <text evidence="2">The sequence shown here is derived from an EMBL/GenBank/DDBJ whole genome shotgun (WGS) entry which is preliminary data.</text>
</comment>
<gene>
    <name evidence="2" type="ORF">G2W53_031477</name>
</gene>
<accession>A0A834T874</accession>
<organism evidence="2 3">
    <name type="scientific">Senna tora</name>
    <dbReference type="NCBI Taxonomy" id="362788"/>
    <lineage>
        <taxon>Eukaryota</taxon>
        <taxon>Viridiplantae</taxon>
        <taxon>Streptophyta</taxon>
        <taxon>Embryophyta</taxon>
        <taxon>Tracheophyta</taxon>
        <taxon>Spermatophyta</taxon>
        <taxon>Magnoliopsida</taxon>
        <taxon>eudicotyledons</taxon>
        <taxon>Gunneridae</taxon>
        <taxon>Pentapetalae</taxon>
        <taxon>rosids</taxon>
        <taxon>fabids</taxon>
        <taxon>Fabales</taxon>
        <taxon>Fabaceae</taxon>
        <taxon>Caesalpinioideae</taxon>
        <taxon>Cassia clade</taxon>
        <taxon>Senna</taxon>
    </lineage>
</organism>
<proteinExistence type="predicted"/>
<name>A0A834T874_9FABA</name>
<feature type="region of interest" description="Disordered" evidence="1">
    <location>
        <begin position="20"/>
        <end position="45"/>
    </location>
</feature>
<evidence type="ECO:0000256" key="1">
    <source>
        <dbReference type="SAM" id="MobiDB-lite"/>
    </source>
</evidence>
<evidence type="ECO:0000313" key="2">
    <source>
        <dbReference type="EMBL" id="KAF7817508.1"/>
    </source>
</evidence>
<evidence type="ECO:0000313" key="3">
    <source>
        <dbReference type="Proteomes" id="UP000634136"/>
    </source>
</evidence>
<sequence>MGNPMNSFSYPTKIFLSQNITSTPKKKKRNITRPLTRRGLKSPQFSAPVISHKDCRLPASSLHVVRVQITAKQG</sequence>
<dbReference type="EMBL" id="JAAIUW010000009">
    <property type="protein sequence ID" value="KAF7817508.1"/>
    <property type="molecule type" value="Genomic_DNA"/>
</dbReference>
<dbReference type="AlphaFoldDB" id="A0A834T874"/>
<protein>
    <submittedName>
        <fullName evidence="2">Uncharacterized protein</fullName>
    </submittedName>
</protein>
<reference evidence="2" key="1">
    <citation type="submission" date="2020-09" db="EMBL/GenBank/DDBJ databases">
        <title>Genome-Enabled Discovery of Anthraquinone Biosynthesis in Senna tora.</title>
        <authorList>
            <person name="Kang S.-H."/>
            <person name="Pandey R.P."/>
            <person name="Lee C.-M."/>
            <person name="Sim J.-S."/>
            <person name="Jeong J.-T."/>
            <person name="Choi B.-S."/>
            <person name="Jung M."/>
            <person name="Ginzburg D."/>
            <person name="Zhao K."/>
            <person name="Won S.Y."/>
            <person name="Oh T.-J."/>
            <person name="Yu Y."/>
            <person name="Kim N.-H."/>
            <person name="Lee O.R."/>
            <person name="Lee T.-H."/>
            <person name="Bashyal P."/>
            <person name="Kim T.-S."/>
            <person name="Lee W.-H."/>
            <person name="Kawkins C."/>
            <person name="Kim C.-K."/>
            <person name="Kim J.S."/>
            <person name="Ahn B.O."/>
            <person name="Rhee S.Y."/>
            <person name="Sohng J.K."/>
        </authorList>
    </citation>
    <scope>NUCLEOTIDE SEQUENCE</scope>
    <source>
        <tissue evidence="2">Leaf</tissue>
    </source>
</reference>
<keyword evidence="3" id="KW-1185">Reference proteome</keyword>
<dbReference type="Proteomes" id="UP000634136">
    <property type="component" value="Unassembled WGS sequence"/>
</dbReference>